<evidence type="ECO:0000313" key="3">
    <source>
        <dbReference type="Proteomes" id="UP001209540"/>
    </source>
</evidence>
<dbReference type="AlphaFoldDB" id="A0AAD5PB56"/>
<keyword evidence="1" id="KW-1133">Transmembrane helix</keyword>
<keyword evidence="1" id="KW-0812">Transmembrane</keyword>
<dbReference type="Proteomes" id="UP001209540">
    <property type="component" value="Unassembled WGS sequence"/>
</dbReference>
<gene>
    <name evidence="2" type="ORF">BDA99DRAFT_152216</name>
</gene>
<reference evidence="2" key="1">
    <citation type="journal article" date="2022" name="IScience">
        <title>Evolution of zygomycete secretomes and the origins of terrestrial fungal ecologies.</title>
        <authorList>
            <person name="Chang Y."/>
            <person name="Wang Y."/>
            <person name="Mondo S."/>
            <person name="Ahrendt S."/>
            <person name="Andreopoulos W."/>
            <person name="Barry K."/>
            <person name="Beard J."/>
            <person name="Benny G.L."/>
            <person name="Blankenship S."/>
            <person name="Bonito G."/>
            <person name="Cuomo C."/>
            <person name="Desiro A."/>
            <person name="Gervers K.A."/>
            <person name="Hundley H."/>
            <person name="Kuo A."/>
            <person name="LaButti K."/>
            <person name="Lang B.F."/>
            <person name="Lipzen A."/>
            <person name="O'Donnell K."/>
            <person name="Pangilinan J."/>
            <person name="Reynolds N."/>
            <person name="Sandor L."/>
            <person name="Smith M.E."/>
            <person name="Tsang A."/>
            <person name="Grigoriev I.V."/>
            <person name="Stajich J.E."/>
            <person name="Spatafora J.W."/>
        </authorList>
    </citation>
    <scope>NUCLEOTIDE SEQUENCE</scope>
    <source>
        <strain evidence="2">RSA 2281</strain>
    </source>
</reference>
<feature type="transmembrane region" description="Helical" evidence="1">
    <location>
        <begin position="69"/>
        <end position="87"/>
    </location>
</feature>
<accession>A0AAD5PB56</accession>
<reference evidence="2" key="2">
    <citation type="submission" date="2023-02" db="EMBL/GenBank/DDBJ databases">
        <authorList>
            <consortium name="DOE Joint Genome Institute"/>
            <person name="Mondo S.J."/>
            <person name="Chang Y."/>
            <person name="Wang Y."/>
            <person name="Ahrendt S."/>
            <person name="Andreopoulos W."/>
            <person name="Barry K."/>
            <person name="Beard J."/>
            <person name="Benny G.L."/>
            <person name="Blankenship S."/>
            <person name="Bonito G."/>
            <person name="Cuomo C."/>
            <person name="Desiro A."/>
            <person name="Gervers K.A."/>
            <person name="Hundley H."/>
            <person name="Kuo A."/>
            <person name="LaButti K."/>
            <person name="Lang B.F."/>
            <person name="Lipzen A."/>
            <person name="O'Donnell K."/>
            <person name="Pangilinan J."/>
            <person name="Reynolds N."/>
            <person name="Sandor L."/>
            <person name="Smith M.W."/>
            <person name="Tsang A."/>
            <person name="Grigoriev I.V."/>
            <person name="Stajich J.E."/>
            <person name="Spatafora J.W."/>
        </authorList>
    </citation>
    <scope>NUCLEOTIDE SEQUENCE</scope>
    <source>
        <strain evidence="2">RSA 2281</strain>
    </source>
</reference>
<keyword evidence="1" id="KW-0472">Membrane</keyword>
<dbReference type="EMBL" id="JAIXMP010000023">
    <property type="protein sequence ID" value="KAI9255078.1"/>
    <property type="molecule type" value="Genomic_DNA"/>
</dbReference>
<sequence>MLQLHYISFIPHYIKILYFKLPLIIIFYFFHYHIFPSLPQQHFLFPYIQTAKKKVNIAFLYCTFDLHSLSLSLSSIIPFIYSFFSFLSQHNICMLLSFVFPTPSIANVDIVSKTATTKFTQ</sequence>
<protein>
    <submittedName>
        <fullName evidence="2">Uncharacterized protein</fullName>
    </submittedName>
</protein>
<evidence type="ECO:0000313" key="2">
    <source>
        <dbReference type="EMBL" id="KAI9255078.1"/>
    </source>
</evidence>
<evidence type="ECO:0000256" key="1">
    <source>
        <dbReference type="SAM" id="Phobius"/>
    </source>
</evidence>
<organism evidence="2 3">
    <name type="scientific">Phascolomyces articulosus</name>
    <dbReference type="NCBI Taxonomy" id="60185"/>
    <lineage>
        <taxon>Eukaryota</taxon>
        <taxon>Fungi</taxon>
        <taxon>Fungi incertae sedis</taxon>
        <taxon>Mucoromycota</taxon>
        <taxon>Mucoromycotina</taxon>
        <taxon>Mucoromycetes</taxon>
        <taxon>Mucorales</taxon>
        <taxon>Lichtheimiaceae</taxon>
        <taxon>Phascolomyces</taxon>
    </lineage>
</organism>
<comment type="caution">
    <text evidence="2">The sequence shown here is derived from an EMBL/GenBank/DDBJ whole genome shotgun (WGS) entry which is preliminary data.</text>
</comment>
<keyword evidence="3" id="KW-1185">Reference proteome</keyword>
<proteinExistence type="predicted"/>
<feature type="transmembrane region" description="Helical" evidence="1">
    <location>
        <begin position="12"/>
        <end position="35"/>
    </location>
</feature>
<name>A0AAD5PB56_9FUNG</name>